<organism evidence="2 3">
    <name type="scientific">Phocaeicola plebeius</name>
    <dbReference type="NCBI Taxonomy" id="310297"/>
    <lineage>
        <taxon>Bacteria</taxon>
        <taxon>Pseudomonadati</taxon>
        <taxon>Bacteroidota</taxon>
        <taxon>Bacteroidia</taxon>
        <taxon>Bacteroidales</taxon>
        <taxon>Bacteroidaceae</taxon>
        <taxon>Phocaeicola</taxon>
    </lineage>
</organism>
<dbReference type="AlphaFoldDB" id="A0A921L4J4"/>
<accession>A0A921L4J4</accession>
<protein>
    <submittedName>
        <fullName evidence="2">Polysaccharide pyruvyl transferase family protein</fullName>
    </submittedName>
</protein>
<reference evidence="2" key="2">
    <citation type="submission" date="2021-09" db="EMBL/GenBank/DDBJ databases">
        <authorList>
            <person name="Gilroy R."/>
        </authorList>
    </citation>
    <scope>NUCLEOTIDE SEQUENCE</scope>
    <source>
        <strain evidence="2">9794</strain>
    </source>
</reference>
<keyword evidence="1" id="KW-1133">Transmembrane helix</keyword>
<gene>
    <name evidence="2" type="ORF">K8V40_01205</name>
</gene>
<comment type="caution">
    <text evidence="2">The sequence shown here is derived from an EMBL/GenBank/DDBJ whole genome shotgun (WGS) entry which is preliminary data.</text>
</comment>
<dbReference type="EMBL" id="DYWE01000012">
    <property type="protein sequence ID" value="HJF80259.1"/>
    <property type="molecule type" value="Genomic_DNA"/>
</dbReference>
<feature type="non-terminal residue" evidence="2">
    <location>
        <position position="81"/>
    </location>
</feature>
<sequence>MKKVGIITFHASHNYGSMLQAYALQQVILGMGYNCEIINFRSIVQKELYKPIFMKGTLYGRLIGFIIEATYALGILKKYQL</sequence>
<proteinExistence type="predicted"/>
<evidence type="ECO:0000313" key="3">
    <source>
        <dbReference type="Proteomes" id="UP000722357"/>
    </source>
</evidence>
<keyword evidence="2" id="KW-0808">Transferase</keyword>
<dbReference type="GO" id="GO:0016740">
    <property type="term" value="F:transferase activity"/>
    <property type="evidence" value="ECO:0007669"/>
    <property type="project" value="UniProtKB-KW"/>
</dbReference>
<dbReference type="Proteomes" id="UP000722357">
    <property type="component" value="Unassembled WGS sequence"/>
</dbReference>
<name>A0A921L4J4_9BACT</name>
<evidence type="ECO:0000313" key="2">
    <source>
        <dbReference type="EMBL" id="HJF80259.1"/>
    </source>
</evidence>
<evidence type="ECO:0000256" key="1">
    <source>
        <dbReference type="SAM" id="Phobius"/>
    </source>
</evidence>
<feature type="transmembrane region" description="Helical" evidence="1">
    <location>
        <begin position="58"/>
        <end position="76"/>
    </location>
</feature>
<keyword evidence="1" id="KW-0812">Transmembrane</keyword>
<reference evidence="2" key="1">
    <citation type="journal article" date="2021" name="PeerJ">
        <title>Extensive microbial diversity within the chicken gut microbiome revealed by metagenomics and culture.</title>
        <authorList>
            <person name="Gilroy R."/>
            <person name="Ravi A."/>
            <person name="Getino M."/>
            <person name="Pursley I."/>
            <person name="Horton D.L."/>
            <person name="Alikhan N.F."/>
            <person name="Baker D."/>
            <person name="Gharbi K."/>
            <person name="Hall N."/>
            <person name="Watson M."/>
            <person name="Adriaenssens E.M."/>
            <person name="Foster-Nyarko E."/>
            <person name="Jarju S."/>
            <person name="Secka A."/>
            <person name="Antonio M."/>
            <person name="Oren A."/>
            <person name="Chaudhuri R.R."/>
            <person name="La Ragione R."/>
            <person name="Hildebrand F."/>
            <person name="Pallen M.J."/>
        </authorList>
    </citation>
    <scope>NUCLEOTIDE SEQUENCE</scope>
    <source>
        <strain evidence="2">9794</strain>
    </source>
</reference>
<keyword evidence="1" id="KW-0472">Membrane</keyword>